<dbReference type="Gene3D" id="3.40.50.150">
    <property type="entry name" value="Vaccinia Virus protein VP39"/>
    <property type="match status" value="1"/>
</dbReference>
<dbReference type="EMBL" id="SAWZ01000011">
    <property type="protein sequence ID" value="RXR00961.1"/>
    <property type="molecule type" value="Genomic_DNA"/>
</dbReference>
<protein>
    <recommendedName>
        <fullName evidence="5">Chemotaxis protein methyltransferase</fullName>
        <ecNumber evidence="5">2.1.1.80</ecNumber>
    </recommendedName>
</protein>
<feature type="binding site" evidence="6">
    <location>
        <position position="139"/>
    </location>
    <ligand>
        <name>S-adenosyl-L-methionine</name>
        <dbReference type="ChEBI" id="CHEBI:59789"/>
    </ligand>
</feature>
<dbReference type="Pfam" id="PF03705">
    <property type="entry name" value="CheR_N"/>
    <property type="match status" value="1"/>
</dbReference>
<dbReference type="Proteomes" id="UP000289784">
    <property type="component" value="Unassembled WGS sequence"/>
</dbReference>
<dbReference type="InterPro" id="IPR022642">
    <property type="entry name" value="CheR_C"/>
</dbReference>
<keyword evidence="2 5" id="KW-0489">Methyltransferase</keyword>
<dbReference type="InterPro" id="IPR050903">
    <property type="entry name" value="Bact_Chemotaxis_MeTrfase"/>
</dbReference>
<dbReference type="Pfam" id="PF01739">
    <property type="entry name" value="CheR"/>
    <property type="match status" value="1"/>
</dbReference>
<name>A0A4Q1JT96_9GAMM</name>
<comment type="caution">
    <text evidence="8">The sequence shown here is derived from an EMBL/GenBank/DDBJ whole genome shotgun (WGS) entry which is preliminary data.</text>
</comment>
<sequence>MLGDAPAITPAEFAQIQRFIQQRAGIHLAASKQSLVCGRLQKRLSACGVASYGDYLALLGRPDGGAEAQTAVDLLTTNETYFFREPKHFDFLQDVARQAGPGTFRFWSAASSSGEEAYSAAMVLDQVRHGRPFEVLGTDISTRMLAIACRGQYPMQRLEHLSQAYLKRYCLRGQQEHAGSLLIDPALRSKVRFAQANLTTALPRLGQFDVVFLRNVMIYFNQATKAQVIARVVACLKPGAYLCIGHSEHLGDVQSGLKALAPSVYQKAIR</sequence>
<proteinExistence type="predicted"/>
<dbReference type="PROSITE" id="PS50123">
    <property type="entry name" value="CHER"/>
    <property type="match status" value="1"/>
</dbReference>
<dbReference type="PRINTS" id="PR00996">
    <property type="entry name" value="CHERMTFRASE"/>
</dbReference>
<dbReference type="InterPro" id="IPR036804">
    <property type="entry name" value="CheR_N_sf"/>
</dbReference>
<evidence type="ECO:0000256" key="4">
    <source>
        <dbReference type="ARBA" id="ARBA00022691"/>
    </source>
</evidence>
<dbReference type="InterPro" id="IPR029063">
    <property type="entry name" value="SAM-dependent_MTases_sf"/>
</dbReference>
<feature type="binding site" evidence="6">
    <location>
        <position position="116"/>
    </location>
    <ligand>
        <name>S-adenosyl-L-methionine</name>
        <dbReference type="ChEBI" id="CHEBI:59789"/>
    </ligand>
</feature>
<dbReference type="PIRSF" id="PIRSF000410">
    <property type="entry name" value="CheR"/>
    <property type="match status" value="1"/>
</dbReference>
<keyword evidence="3 5" id="KW-0808">Transferase</keyword>
<evidence type="ECO:0000256" key="5">
    <source>
        <dbReference type="PIRNR" id="PIRNR000410"/>
    </source>
</evidence>
<dbReference type="InterPro" id="IPR000780">
    <property type="entry name" value="CheR_MeTrfase"/>
</dbReference>
<feature type="domain" description="CheR-type methyltransferase" evidence="7">
    <location>
        <begin position="1"/>
        <end position="270"/>
    </location>
</feature>
<reference evidence="8 9" key="1">
    <citation type="submission" date="2019-01" db="EMBL/GenBank/DDBJ databases">
        <title>Pseudoxanthomonas composti sp. nov., isolated from compost.</title>
        <authorList>
            <person name="Yang G."/>
        </authorList>
    </citation>
    <scope>NUCLEOTIDE SEQUENCE [LARGE SCALE GENOMIC DNA]</scope>
    <source>
        <strain evidence="8 9">GSS15</strain>
    </source>
</reference>
<evidence type="ECO:0000256" key="1">
    <source>
        <dbReference type="ARBA" id="ARBA00001541"/>
    </source>
</evidence>
<comment type="catalytic activity">
    <reaction evidence="1 5">
        <text>L-glutamyl-[protein] + S-adenosyl-L-methionine = [protein]-L-glutamate 5-O-methyl ester + S-adenosyl-L-homocysteine</text>
        <dbReference type="Rhea" id="RHEA:24452"/>
        <dbReference type="Rhea" id="RHEA-COMP:10208"/>
        <dbReference type="Rhea" id="RHEA-COMP:10311"/>
        <dbReference type="ChEBI" id="CHEBI:29973"/>
        <dbReference type="ChEBI" id="CHEBI:57856"/>
        <dbReference type="ChEBI" id="CHEBI:59789"/>
        <dbReference type="ChEBI" id="CHEBI:82795"/>
        <dbReference type="EC" id="2.1.1.80"/>
    </reaction>
</comment>
<dbReference type="PANTHER" id="PTHR24422:SF26">
    <property type="entry name" value="CHEMOTAXIS PROTEIN METHYLTRANSFERASE"/>
    <property type="match status" value="1"/>
</dbReference>
<keyword evidence="4 5" id="KW-0949">S-adenosyl-L-methionine</keyword>
<evidence type="ECO:0000313" key="8">
    <source>
        <dbReference type="EMBL" id="RXR00961.1"/>
    </source>
</evidence>
<gene>
    <name evidence="8" type="ORF">EPA99_16470</name>
</gene>
<keyword evidence="9" id="KW-1185">Reference proteome</keyword>
<feature type="binding site" evidence="6">
    <location>
        <position position="78"/>
    </location>
    <ligand>
        <name>S-adenosyl-L-methionine</name>
        <dbReference type="ChEBI" id="CHEBI:59789"/>
    </ligand>
</feature>
<dbReference type="SUPFAM" id="SSF53335">
    <property type="entry name" value="S-adenosyl-L-methionine-dependent methyltransferases"/>
    <property type="match status" value="1"/>
</dbReference>
<dbReference type="AlphaFoldDB" id="A0A4Q1JT96"/>
<organism evidence="8 9">
    <name type="scientific">Pseudoxanthomonas composti</name>
    <dbReference type="NCBI Taxonomy" id="2137479"/>
    <lineage>
        <taxon>Bacteria</taxon>
        <taxon>Pseudomonadati</taxon>
        <taxon>Pseudomonadota</taxon>
        <taxon>Gammaproteobacteria</taxon>
        <taxon>Lysobacterales</taxon>
        <taxon>Lysobacteraceae</taxon>
        <taxon>Pseudoxanthomonas</taxon>
    </lineage>
</organism>
<dbReference type="Gene3D" id="1.10.155.10">
    <property type="entry name" value="Chemotaxis receptor methyltransferase CheR, N-terminal domain"/>
    <property type="match status" value="1"/>
</dbReference>
<feature type="binding site" evidence="6">
    <location>
        <begin position="197"/>
        <end position="198"/>
    </location>
    <ligand>
        <name>S-adenosyl-L-methionine</name>
        <dbReference type="ChEBI" id="CHEBI:59789"/>
    </ligand>
</feature>
<dbReference type="SMART" id="SM00138">
    <property type="entry name" value="MeTrc"/>
    <property type="match status" value="1"/>
</dbReference>
<feature type="binding site" evidence="6">
    <location>
        <begin position="214"/>
        <end position="215"/>
    </location>
    <ligand>
        <name>S-adenosyl-L-methionine</name>
        <dbReference type="ChEBI" id="CHEBI:59789"/>
    </ligand>
</feature>
<accession>A0A4Q1JT96</accession>
<dbReference type="PANTHER" id="PTHR24422">
    <property type="entry name" value="CHEMOTAXIS PROTEIN METHYLTRANSFERASE"/>
    <property type="match status" value="1"/>
</dbReference>
<evidence type="ECO:0000259" key="7">
    <source>
        <dbReference type="PROSITE" id="PS50123"/>
    </source>
</evidence>
<dbReference type="CDD" id="cd02440">
    <property type="entry name" value="AdoMet_MTases"/>
    <property type="match status" value="1"/>
</dbReference>
<comment type="function">
    <text evidence="5">Methylation of the membrane-bound methyl-accepting chemotaxis proteins (MCP) to form gamma-glutamyl methyl ester residues in MCP.</text>
</comment>
<dbReference type="SUPFAM" id="SSF47757">
    <property type="entry name" value="Chemotaxis receptor methyltransferase CheR, N-terminal domain"/>
    <property type="match status" value="1"/>
</dbReference>
<dbReference type="InterPro" id="IPR022641">
    <property type="entry name" value="CheR_N"/>
</dbReference>
<dbReference type="GO" id="GO:0008983">
    <property type="term" value="F:protein-glutamate O-methyltransferase activity"/>
    <property type="evidence" value="ECO:0007669"/>
    <property type="project" value="UniProtKB-EC"/>
</dbReference>
<dbReference type="EC" id="2.1.1.80" evidence="5"/>
<evidence type="ECO:0000256" key="6">
    <source>
        <dbReference type="PIRSR" id="PIRSR000410-1"/>
    </source>
</evidence>
<feature type="binding site" evidence="6">
    <location>
        <position position="84"/>
    </location>
    <ligand>
        <name>S-adenosyl-L-methionine</name>
        <dbReference type="ChEBI" id="CHEBI:59789"/>
    </ligand>
</feature>
<dbReference type="InterPro" id="IPR026024">
    <property type="entry name" value="Chemotaxis_MeTrfase_CheR"/>
</dbReference>
<dbReference type="GO" id="GO:0032259">
    <property type="term" value="P:methylation"/>
    <property type="evidence" value="ECO:0007669"/>
    <property type="project" value="UniProtKB-KW"/>
</dbReference>
<evidence type="ECO:0000256" key="2">
    <source>
        <dbReference type="ARBA" id="ARBA00022603"/>
    </source>
</evidence>
<dbReference type="OrthoDB" id="9816309at2"/>
<evidence type="ECO:0000313" key="9">
    <source>
        <dbReference type="Proteomes" id="UP000289784"/>
    </source>
</evidence>
<evidence type="ECO:0000256" key="3">
    <source>
        <dbReference type="ARBA" id="ARBA00022679"/>
    </source>
</evidence>
<feature type="binding site" evidence="6">
    <location>
        <position position="80"/>
    </location>
    <ligand>
        <name>S-adenosyl-L-methionine</name>
        <dbReference type="ChEBI" id="CHEBI:59789"/>
    </ligand>
</feature>